<evidence type="ECO:0000313" key="5">
    <source>
        <dbReference type="Proteomes" id="UP000054097"/>
    </source>
</evidence>
<reference evidence="4 5" key="1">
    <citation type="submission" date="2014-04" db="EMBL/GenBank/DDBJ databases">
        <authorList>
            <consortium name="DOE Joint Genome Institute"/>
            <person name="Kuo A."/>
            <person name="Zuccaro A."/>
            <person name="Kohler A."/>
            <person name="Nagy L.G."/>
            <person name="Floudas D."/>
            <person name="Copeland A."/>
            <person name="Barry K.W."/>
            <person name="Cichocki N."/>
            <person name="Veneault-Fourrey C."/>
            <person name="LaButti K."/>
            <person name="Lindquist E.A."/>
            <person name="Lipzen A."/>
            <person name="Lundell T."/>
            <person name="Morin E."/>
            <person name="Murat C."/>
            <person name="Sun H."/>
            <person name="Tunlid A."/>
            <person name="Henrissat B."/>
            <person name="Grigoriev I.V."/>
            <person name="Hibbett D.S."/>
            <person name="Martin F."/>
            <person name="Nordberg H.P."/>
            <person name="Cantor M.N."/>
            <person name="Hua S.X."/>
        </authorList>
    </citation>
    <scope>NUCLEOTIDE SEQUENCE [LARGE SCALE GENOMIC DNA]</scope>
    <source>
        <strain evidence="4 5">MAFF 305830</strain>
    </source>
</reference>
<dbReference type="InterPro" id="IPR036322">
    <property type="entry name" value="WD40_repeat_dom_sf"/>
</dbReference>
<name>A0A0C3AG53_SERVB</name>
<dbReference type="SUPFAM" id="SSF50978">
    <property type="entry name" value="WD40 repeat-like"/>
    <property type="match status" value="1"/>
</dbReference>
<keyword evidence="5" id="KW-1185">Reference proteome</keyword>
<dbReference type="Gene3D" id="2.130.10.10">
    <property type="entry name" value="YVTN repeat-like/Quinoprotein amine dehydrogenase"/>
    <property type="match status" value="1"/>
</dbReference>
<dbReference type="InterPro" id="IPR001680">
    <property type="entry name" value="WD40_rpt"/>
</dbReference>
<dbReference type="Proteomes" id="UP000054097">
    <property type="component" value="Unassembled WGS sequence"/>
</dbReference>
<evidence type="ECO:0000256" key="3">
    <source>
        <dbReference type="PROSITE-ProRule" id="PRU00221"/>
    </source>
</evidence>
<dbReference type="OrthoDB" id="6262491at2759"/>
<dbReference type="Pfam" id="PF00400">
    <property type="entry name" value="WD40"/>
    <property type="match status" value="2"/>
</dbReference>
<feature type="non-terminal residue" evidence="4">
    <location>
        <position position="1"/>
    </location>
</feature>
<dbReference type="PROSITE" id="PS50294">
    <property type="entry name" value="WD_REPEATS_REGION"/>
    <property type="match status" value="1"/>
</dbReference>
<evidence type="ECO:0000313" key="4">
    <source>
        <dbReference type="EMBL" id="KIM23595.1"/>
    </source>
</evidence>
<proteinExistence type="predicted"/>
<dbReference type="HOGENOM" id="CLU_000288_57_19_1"/>
<dbReference type="InterPro" id="IPR019775">
    <property type="entry name" value="WD40_repeat_CS"/>
</dbReference>
<dbReference type="EMBL" id="KN824334">
    <property type="protein sequence ID" value="KIM23595.1"/>
    <property type="molecule type" value="Genomic_DNA"/>
</dbReference>
<keyword evidence="2" id="KW-0677">Repeat</keyword>
<evidence type="ECO:0000256" key="1">
    <source>
        <dbReference type="ARBA" id="ARBA00022574"/>
    </source>
</evidence>
<dbReference type="InterPro" id="IPR015943">
    <property type="entry name" value="WD40/YVTN_repeat-like_dom_sf"/>
</dbReference>
<sequence length="155" mass="17116">LTVRVWDTETGEMVAGPIVGHTNWVNSVDFSPDGRRIVSGSDDMTVRIWDAETGELVLGPFEGHTDRIRSVAFSPDGQYVDTNSDLPLFTNTSHMVDGWMLGPNSELLFWVPPTLRTGLWMPGNTAVIGIMATRLGFHHCAHGESWTRCKDSLST</sequence>
<reference evidence="5" key="2">
    <citation type="submission" date="2015-01" db="EMBL/GenBank/DDBJ databases">
        <title>Evolutionary Origins and Diversification of the Mycorrhizal Mutualists.</title>
        <authorList>
            <consortium name="DOE Joint Genome Institute"/>
            <consortium name="Mycorrhizal Genomics Consortium"/>
            <person name="Kohler A."/>
            <person name="Kuo A."/>
            <person name="Nagy L.G."/>
            <person name="Floudas D."/>
            <person name="Copeland A."/>
            <person name="Barry K.W."/>
            <person name="Cichocki N."/>
            <person name="Veneault-Fourrey C."/>
            <person name="LaButti K."/>
            <person name="Lindquist E.A."/>
            <person name="Lipzen A."/>
            <person name="Lundell T."/>
            <person name="Morin E."/>
            <person name="Murat C."/>
            <person name="Riley R."/>
            <person name="Ohm R."/>
            <person name="Sun H."/>
            <person name="Tunlid A."/>
            <person name="Henrissat B."/>
            <person name="Grigoriev I.V."/>
            <person name="Hibbett D.S."/>
            <person name="Martin F."/>
        </authorList>
    </citation>
    <scope>NUCLEOTIDE SEQUENCE [LARGE SCALE GENOMIC DNA]</scope>
    <source>
        <strain evidence="5">MAFF 305830</strain>
    </source>
</reference>
<dbReference type="SMART" id="SM00320">
    <property type="entry name" value="WD40"/>
    <property type="match status" value="2"/>
</dbReference>
<organism evidence="4 5">
    <name type="scientific">Serendipita vermifera MAFF 305830</name>
    <dbReference type="NCBI Taxonomy" id="933852"/>
    <lineage>
        <taxon>Eukaryota</taxon>
        <taxon>Fungi</taxon>
        <taxon>Dikarya</taxon>
        <taxon>Basidiomycota</taxon>
        <taxon>Agaricomycotina</taxon>
        <taxon>Agaricomycetes</taxon>
        <taxon>Sebacinales</taxon>
        <taxon>Serendipitaceae</taxon>
        <taxon>Serendipita</taxon>
    </lineage>
</organism>
<dbReference type="STRING" id="933852.A0A0C3AG53"/>
<protein>
    <submittedName>
        <fullName evidence="4">Uncharacterized protein</fullName>
    </submittedName>
</protein>
<gene>
    <name evidence="4" type="ORF">M408DRAFT_77218</name>
</gene>
<dbReference type="PROSITE" id="PS50082">
    <property type="entry name" value="WD_REPEATS_2"/>
    <property type="match status" value="1"/>
</dbReference>
<dbReference type="PANTHER" id="PTHR22847">
    <property type="entry name" value="WD40 REPEAT PROTEIN"/>
    <property type="match status" value="1"/>
</dbReference>
<evidence type="ECO:0000256" key="2">
    <source>
        <dbReference type="ARBA" id="ARBA00022737"/>
    </source>
</evidence>
<accession>A0A0C3AG53</accession>
<dbReference type="PROSITE" id="PS00678">
    <property type="entry name" value="WD_REPEATS_1"/>
    <property type="match status" value="1"/>
</dbReference>
<feature type="repeat" description="WD" evidence="3">
    <location>
        <begin position="18"/>
        <end position="59"/>
    </location>
</feature>
<keyword evidence="1 3" id="KW-0853">WD repeat</keyword>
<dbReference type="PANTHER" id="PTHR22847:SF637">
    <property type="entry name" value="WD REPEAT DOMAIN 5B"/>
    <property type="match status" value="1"/>
</dbReference>
<dbReference type="GO" id="GO:1990234">
    <property type="term" value="C:transferase complex"/>
    <property type="evidence" value="ECO:0007669"/>
    <property type="project" value="UniProtKB-ARBA"/>
</dbReference>
<dbReference type="AlphaFoldDB" id="A0A0C3AG53"/>